<evidence type="ECO:0000313" key="2">
    <source>
        <dbReference type="Proteomes" id="UP000287171"/>
    </source>
</evidence>
<reference evidence="2" key="1">
    <citation type="submission" date="2018-12" db="EMBL/GenBank/DDBJ databases">
        <title>Tengunoibacter tsumagoiensis gen. nov., sp. nov., Dictyobacter kobayashii sp. nov., D. alpinus sp. nov., and D. joshuensis sp. nov. and description of Dictyobacteraceae fam. nov. within the order Ktedonobacterales isolated from Tengu-no-mugimeshi.</title>
        <authorList>
            <person name="Wang C.M."/>
            <person name="Zheng Y."/>
            <person name="Sakai Y."/>
            <person name="Toyoda A."/>
            <person name="Minakuchi Y."/>
            <person name="Abe K."/>
            <person name="Yokota A."/>
            <person name="Yabe S."/>
        </authorList>
    </citation>
    <scope>NUCLEOTIDE SEQUENCE [LARGE SCALE GENOMIC DNA]</scope>
    <source>
        <strain evidence="2">Uno16</strain>
    </source>
</reference>
<protein>
    <submittedName>
        <fullName evidence="1">Uncharacterized protein</fullName>
    </submittedName>
</protein>
<accession>A0A402BCU8</accession>
<dbReference type="AlphaFoldDB" id="A0A402BCU8"/>
<dbReference type="RefSeq" id="WP_126629247.1">
    <property type="nucleotide sequence ID" value="NZ_BIFT01000001.1"/>
</dbReference>
<dbReference type="Gene3D" id="1.25.40.10">
    <property type="entry name" value="Tetratricopeptide repeat domain"/>
    <property type="match status" value="1"/>
</dbReference>
<dbReference type="InterPro" id="IPR011990">
    <property type="entry name" value="TPR-like_helical_dom_sf"/>
</dbReference>
<dbReference type="SUPFAM" id="SSF48452">
    <property type="entry name" value="TPR-like"/>
    <property type="match status" value="1"/>
</dbReference>
<dbReference type="Proteomes" id="UP000287171">
    <property type="component" value="Unassembled WGS sequence"/>
</dbReference>
<dbReference type="EMBL" id="BIFT01000001">
    <property type="protein sequence ID" value="GCE29107.1"/>
    <property type="molecule type" value="Genomic_DNA"/>
</dbReference>
<comment type="caution">
    <text evidence="1">The sequence shown here is derived from an EMBL/GenBank/DDBJ whole genome shotgun (WGS) entry which is preliminary data.</text>
</comment>
<keyword evidence="2" id="KW-1185">Reference proteome</keyword>
<name>A0A402BCU8_9CHLR</name>
<evidence type="ECO:0000313" key="1">
    <source>
        <dbReference type="EMBL" id="GCE29107.1"/>
    </source>
</evidence>
<organism evidence="1 2">
    <name type="scientific">Dictyobacter alpinus</name>
    <dbReference type="NCBI Taxonomy" id="2014873"/>
    <lineage>
        <taxon>Bacteria</taxon>
        <taxon>Bacillati</taxon>
        <taxon>Chloroflexota</taxon>
        <taxon>Ktedonobacteria</taxon>
        <taxon>Ktedonobacterales</taxon>
        <taxon>Dictyobacteraceae</taxon>
        <taxon>Dictyobacter</taxon>
    </lineage>
</organism>
<proteinExistence type="predicted"/>
<dbReference type="OrthoDB" id="8764346at2"/>
<gene>
    <name evidence="1" type="ORF">KDA_45910</name>
</gene>
<sequence length="731" mass="82223">MASNNDPTNIWAWTHRDEKRLEQKGGQWQAILDGYHDFWRNYHDDHIAAELSISQALAAARETKELKWELLLRHWRLQLWLSQSQVKRALPEAVDLLSLATDTRVREVPQRICAYHDIVECYISMDAAGYYQEIVDNSQDVLSQLPQRHPCATCARSNLARAAAASHRSEEAEHWINQTKAALSERRHPGLVIGFAEKYALLGKWDEAEQNYLEARNLANTNKQANYYLDATLGLIHVYIARKEYHRAFETLNQARQLLKSYGGSASMARLLDVEGRFIAAAAEDKDEALNFLTRAARFYLDLGCYRDAADTALYAAEVAREHNLSSLPEETLELAARAVGQLPRTSQDLYQRLAAFDVQPLSAEDLNSDDLATLSAEEVDKKELAEMEQLLQVHIARQHFSDTCVALFRIGRWYGNHDQMRAAIDYLLLSAAIERLLKLSMNEREEALNILQNLHKNLPDGAVAAALSASEDGPPSWLAPLLADVSLDRWQWIIRALRAEIAGEPVVEPEPESNQSGQDFYSWLNHSGGMTGLIMRFRDKITPEECEQWAHTMDESAVAMDAHIDKMEQENPELAGHDRGPIAIMRGFAALARGTSLAEVEAMVPEPYTPIMSQTAELAVTPVWFHPGASPIDFLVEQMAQKAVLALQRHDPTRPQRLANLALRYKMMNFDLRQHESLVPIANFLDALSALILANGKELPQLDQPLEAPFDAVLAAVYQSSQATTSPEQV</sequence>